<dbReference type="GO" id="GO:0005730">
    <property type="term" value="C:nucleolus"/>
    <property type="evidence" value="ECO:0007669"/>
    <property type="project" value="TreeGrafter"/>
</dbReference>
<dbReference type="Proteomes" id="UP000054359">
    <property type="component" value="Unassembled WGS sequence"/>
</dbReference>
<dbReference type="Pfam" id="PF16006">
    <property type="entry name" value="NUSAP"/>
    <property type="match status" value="2"/>
</dbReference>
<dbReference type="GO" id="GO:0007076">
    <property type="term" value="P:mitotic chromosome condensation"/>
    <property type="evidence" value="ECO:0007669"/>
    <property type="project" value="TreeGrafter"/>
</dbReference>
<evidence type="ECO:0000256" key="8">
    <source>
        <dbReference type="ARBA" id="ARBA00023125"/>
    </source>
</evidence>
<evidence type="ECO:0000256" key="10">
    <source>
        <dbReference type="ARBA" id="ARBA00023242"/>
    </source>
</evidence>
<dbReference type="STRING" id="407821.A0A087T059"/>
<dbReference type="OMA" id="WKPHKGK"/>
<keyword evidence="4" id="KW-0963">Cytoplasm</keyword>
<evidence type="ECO:0000256" key="4">
    <source>
        <dbReference type="ARBA" id="ARBA00022490"/>
    </source>
</evidence>
<evidence type="ECO:0000256" key="12">
    <source>
        <dbReference type="SAM" id="MobiDB-lite"/>
    </source>
</evidence>
<keyword evidence="8" id="KW-0238">DNA-binding</keyword>
<proteinExistence type="inferred from homology"/>
<name>A0A087T059_STEMI</name>
<gene>
    <name evidence="13" type="ORF">X975_20274</name>
</gene>
<dbReference type="PANTHER" id="PTHR15874">
    <property type="entry name" value="NUCLEOLAR AND SPINDLE-ASSOCIATED PROTEIN 1"/>
    <property type="match status" value="1"/>
</dbReference>
<dbReference type="AlphaFoldDB" id="A0A087T059"/>
<protein>
    <submittedName>
        <fullName evidence="13">Nucleolar and spindle-associated protein 1</fullName>
    </submittedName>
</protein>
<evidence type="ECO:0000256" key="2">
    <source>
        <dbReference type="ARBA" id="ARBA00004186"/>
    </source>
</evidence>
<evidence type="ECO:0000256" key="9">
    <source>
        <dbReference type="ARBA" id="ARBA00023212"/>
    </source>
</evidence>
<dbReference type="GO" id="GO:0072686">
    <property type="term" value="C:mitotic spindle"/>
    <property type="evidence" value="ECO:0007669"/>
    <property type="project" value="TreeGrafter"/>
</dbReference>
<dbReference type="GO" id="GO:0005874">
    <property type="term" value="C:microtubule"/>
    <property type="evidence" value="ECO:0007669"/>
    <property type="project" value="UniProtKB-KW"/>
</dbReference>
<evidence type="ECO:0000256" key="6">
    <source>
        <dbReference type="ARBA" id="ARBA00022701"/>
    </source>
</evidence>
<organism evidence="13 14">
    <name type="scientific">Stegodyphus mimosarum</name>
    <name type="common">African social velvet spider</name>
    <dbReference type="NCBI Taxonomy" id="407821"/>
    <lineage>
        <taxon>Eukaryota</taxon>
        <taxon>Metazoa</taxon>
        <taxon>Ecdysozoa</taxon>
        <taxon>Arthropoda</taxon>
        <taxon>Chelicerata</taxon>
        <taxon>Arachnida</taxon>
        <taxon>Araneae</taxon>
        <taxon>Araneomorphae</taxon>
        <taxon>Entelegynae</taxon>
        <taxon>Eresoidea</taxon>
        <taxon>Eresidae</taxon>
        <taxon>Stegodyphus</taxon>
    </lineage>
</organism>
<dbReference type="GO" id="GO:0040001">
    <property type="term" value="P:establishment of mitotic spindle localization"/>
    <property type="evidence" value="ECO:0007669"/>
    <property type="project" value="InterPro"/>
</dbReference>
<keyword evidence="10" id="KW-0539">Nucleus</keyword>
<feature type="compositionally biased region" description="Basic and acidic residues" evidence="12">
    <location>
        <begin position="187"/>
        <end position="200"/>
    </location>
</feature>
<keyword evidence="14" id="KW-1185">Reference proteome</keyword>
<comment type="subcellular location">
    <subcellularLocation>
        <location evidence="2">Cytoplasm</location>
        <location evidence="2">Cytoskeleton</location>
        <location evidence="2">Spindle</location>
    </subcellularLocation>
    <subcellularLocation>
        <location evidence="1">Nucleus</location>
    </subcellularLocation>
</comment>
<evidence type="ECO:0000256" key="7">
    <source>
        <dbReference type="ARBA" id="ARBA00022776"/>
    </source>
</evidence>
<keyword evidence="5" id="KW-0132">Cell division</keyword>
<feature type="compositionally biased region" description="Basic residues" evidence="12">
    <location>
        <begin position="202"/>
        <end position="216"/>
    </location>
</feature>
<evidence type="ECO:0000256" key="5">
    <source>
        <dbReference type="ARBA" id="ARBA00022618"/>
    </source>
</evidence>
<dbReference type="GO" id="GO:0003677">
    <property type="term" value="F:DNA binding"/>
    <property type="evidence" value="ECO:0007669"/>
    <property type="project" value="UniProtKB-KW"/>
</dbReference>
<dbReference type="OrthoDB" id="6429772at2759"/>
<evidence type="ECO:0000313" key="14">
    <source>
        <dbReference type="Proteomes" id="UP000054359"/>
    </source>
</evidence>
<keyword evidence="11" id="KW-0131">Cell cycle</keyword>
<feature type="non-terminal residue" evidence="13">
    <location>
        <position position="491"/>
    </location>
</feature>
<feature type="compositionally biased region" description="Polar residues" evidence="12">
    <location>
        <begin position="145"/>
        <end position="154"/>
    </location>
</feature>
<dbReference type="PANTHER" id="PTHR15874:SF1">
    <property type="entry name" value="NUCLEOLAR AND SPINDLE-ASSOCIATED PROTEIN 1"/>
    <property type="match status" value="1"/>
</dbReference>
<evidence type="ECO:0000256" key="3">
    <source>
        <dbReference type="ARBA" id="ARBA00009702"/>
    </source>
</evidence>
<dbReference type="InterPro" id="IPR026756">
    <property type="entry name" value="NuSAP"/>
</dbReference>
<dbReference type="EMBL" id="KK112765">
    <property type="protein sequence ID" value="KFM58498.1"/>
    <property type="molecule type" value="Genomic_DNA"/>
</dbReference>
<sequence length="491" mass="55245">MNTPSEETLRQMPYSELKKYARARGVRSTMKADKIISAILKSQSEAEDSFVTLEQAVLNSCKKNKEAKFDADKKLMSATPRRETYTVDSPMTNLLADKQESIIMSASPVLKEISSTEARYITVNRGSERKSKRVSFVTPLRRSPRINSLSSPNYASVKDRPKTPVSSRMSSGKRKVNFANISDDNADLDKNKGNDCDSSSRPKVKRQSTPMPKRRKTVDNSEFTKALTPDSGSTVKMVIAHQQTPGPIKQKNVVPTSKSGSHKKVIVKMTASLSKQRNAVPTSKSGSHKKAVIKMTPNFKKIHEKAFEKMESIEEYSKRKSEHSAKKIKDQISLQEKLKSHQKKKVQKKESKIPKPFAGIPFIPSIKSTRRMNLNFGSSSTSNKNPKKPAEKISQSVNKKLIENTPDPQKVAASENISMNRKSKFDLKASLSRKLPYKPYTGPLKPLTEINLNSSIQPKGVIQQKRIESRNVLRGVRKNKRFELQMKNRNV</sequence>
<reference evidence="13 14" key="1">
    <citation type="submission" date="2013-11" db="EMBL/GenBank/DDBJ databases">
        <title>Genome sequencing of Stegodyphus mimosarum.</title>
        <authorList>
            <person name="Bechsgaard J."/>
        </authorList>
    </citation>
    <scope>NUCLEOTIDE SEQUENCE [LARGE SCALE GENOMIC DNA]</scope>
</reference>
<evidence type="ECO:0000256" key="1">
    <source>
        <dbReference type="ARBA" id="ARBA00004123"/>
    </source>
</evidence>
<keyword evidence="9" id="KW-0206">Cytoskeleton</keyword>
<dbReference type="GO" id="GO:0008017">
    <property type="term" value="F:microtubule binding"/>
    <property type="evidence" value="ECO:0007669"/>
    <property type="project" value="TreeGrafter"/>
</dbReference>
<feature type="region of interest" description="Disordered" evidence="12">
    <location>
        <begin position="131"/>
        <end position="230"/>
    </location>
</feature>
<keyword evidence="6" id="KW-0493">Microtubule</keyword>
<keyword evidence="7" id="KW-0498">Mitosis</keyword>
<comment type="similarity">
    <text evidence="3">Belongs to the NUSAP family.</text>
</comment>
<dbReference type="GO" id="GO:0000281">
    <property type="term" value="P:mitotic cytokinesis"/>
    <property type="evidence" value="ECO:0007669"/>
    <property type="project" value="InterPro"/>
</dbReference>
<evidence type="ECO:0000256" key="11">
    <source>
        <dbReference type="ARBA" id="ARBA00023306"/>
    </source>
</evidence>
<evidence type="ECO:0000313" key="13">
    <source>
        <dbReference type="EMBL" id="KFM58498.1"/>
    </source>
</evidence>
<accession>A0A087T059</accession>